<dbReference type="NCBIfam" id="TIGR04113">
    <property type="entry name" value="cas_csx17"/>
    <property type="match status" value="1"/>
</dbReference>
<protein>
    <submittedName>
        <fullName evidence="1">Type I-U CRISPR-associated protein Csx17</fullName>
    </submittedName>
</protein>
<comment type="caution">
    <text evidence="1">The sequence shown here is derived from an EMBL/GenBank/DDBJ whole genome shotgun (WGS) entry which is preliminary data.</text>
</comment>
<organism evidence="1 2">
    <name type="scientific">Candidatus Manganitrophus noduliformans</name>
    <dbReference type="NCBI Taxonomy" id="2606439"/>
    <lineage>
        <taxon>Bacteria</taxon>
        <taxon>Pseudomonadati</taxon>
        <taxon>Nitrospirota</taxon>
        <taxon>Nitrospiria</taxon>
        <taxon>Candidatus Troglogloeales</taxon>
        <taxon>Candidatus Manganitrophaceae</taxon>
        <taxon>Candidatus Manganitrophus</taxon>
    </lineage>
</organism>
<dbReference type="Proteomes" id="UP000534783">
    <property type="component" value="Unassembled WGS sequence"/>
</dbReference>
<dbReference type="InterPro" id="IPR026483">
    <property type="entry name" value="Cas_Csx17"/>
</dbReference>
<evidence type="ECO:0000313" key="2">
    <source>
        <dbReference type="Proteomes" id="UP000534783"/>
    </source>
</evidence>
<dbReference type="EMBL" id="VTOW01000002">
    <property type="protein sequence ID" value="NKE71704.1"/>
    <property type="molecule type" value="Genomic_DNA"/>
</dbReference>
<keyword evidence="2" id="KW-1185">Reference proteome</keyword>
<dbReference type="AlphaFoldDB" id="A0A7X6DR88"/>
<evidence type="ECO:0000313" key="1">
    <source>
        <dbReference type="EMBL" id="NKE71704.1"/>
    </source>
</evidence>
<sequence length="688" mass="75727">MNDLILSGCRPEPLANYLKALGVLRLLGEQADPNVRGGWKQDEFILRSSLDREKLEQFFLQDYPPTPIVAPWNGGSGFYPKDKKEGIDALCTSPAQRFSDYRQTISIAQNLIESLGLSEKSSGEQKQLLLRQCRNHFPDKAVAWLDAAYILTEHEAKYPPLLGTGGNDGRLEFTNNFMQRLIDIFDIGMGTPTAFSRSWLSGALFNEPVQKLLADKPIGQFYPGAAGGANSSVGFSSKSLINPWDFILMIEGALLFAAAATKRLRAGTTVELGYPFSTRAAGVGYGTASTADETSRGELWIPLWESPSLLSEVITLFSEGRAQAGRRPAKNSVDFAQALAMLGTDRGINEFLRYGFQERNGLAYFATPLGRWRAKARPKANLLDQVGSWIDSFRHKAMGNTAPERIKRTFRAVEEAIMNFCKPGGPAQMTEIVIALGQAERALAGSPRFREEAFAKPILLSEEWIEALDNGREKAEFHLALALASMGIRKNLEPVEVRPGKVSWLDQKNPPHVVWRDGSLVNNLTAALLRRCLDAESLDGKYRAGLGEIAAFISVDVDDSRLEKLLWGLSLIDWPKGTTAASHRIEGRVTPLLYDLLKLTCLHEPLKDTPIPLNTAILTRAASGDAAAASKLAAQRLTGSGFHPLVNLITEPSKKTQRIAAALIFPISRSDIYRLVKRILKVSEPAQR</sequence>
<accession>A0A7X6DR88</accession>
<name>A0A7X6DR88_9BACT</name>
<proteinExistence type="predicted"/>
<gene>
    <name evidence="1" type="primary">csx17</name>
    <name evidence="1" type="ORF">MNODULE_13235</name>
</gene>
<reference evidence="1 2" key="1">
    <citation type="journal article" date="2020" name="Nature">
        <title>Bacterial chemolithoautotrophy via manganese oxidation.</title>
        <authorList>
            <person name="Yu H."/>
            <person name="Leadbetter J.R."/>
        </authorList>
    </citation>
    <scope>NUCLEOTIDE SEQUENCE [LARGE SCALE GENOMIC DNA]</scope>
    <source>
        <strain evidence="1 2">Mn-1</strain>
    </source>
</reference>
<dbReference type="RefSeq" id="WP_168060582.1">
    <property type="nucleotide sequence ID" value="NZ_VTOW01000002.1"/>
</dbReference>